<dbReference type="SUPFAM" id="SSF49265">
    <property type="entry name" value="Fibronectin type III"/>
    <property type="match status" value="2"/>
</dbReference>
<feature type="transmembrane region" description="Helical" evidence="2">
    <location>
        <begin position="506"/>
        <end position="530"/>
    </location>
</feature>
<evidence type="ECO:0000259" key="4">
    <source>
        <dbReference type="PROSITE" id="PS50853"/>
    </source>
</evidence>
<feature type="domain" description="Ig-like" evidence="3">
    <location>
        <begin position="389"/>
        <end position="489"/>
    </location>
</feature>
<protein>
    <submittedName>
        <fullName evidence="5">Titin</fullName>
    </submittedName>
</protein>
<keyword evidence="2" id="KW-0812">Transmembrane</keyword>
<dbReference type="InterPro" id="IPR013783">
    <property type="entry name" value="Ig-like_fold"/>
</dbReference>
<feature type="domain" description="Fibronectin type-III" evidence="4">
    <location>
        <begin position="105"/>
        <end position="199"/>
    </location>
</feature>
<dbReference type="Pfam" id="PF00041">
    <property type="entry name" value="fn3"/>
    <property type="match status" value="3"/>
</dbReference>
<dbReference type="PROSITE" id="PS50835">
    <property type="entry name" value="IG_LIKE"/>
    <property type="match status" value="1"/>
</dbReference>
<dbReference type="InterPro" id="IPR036179">
    <property type="entry name" value="Ig-like_dom_sf"/>
</dbReference>
<proteinExistence type="predicted"/>
<dbReference type="SMART" id="SM00060">
    <property type="entry name" value="FN3"/>
    <property type="match status" value="4"/>
</dbReference>
<evidence type="ECO:0000313" key="5">
    <source>
        <dbReference type="EMBL" id="CAI8012050.1"/>
    </source>
</evidence>
<evidence type="ECO:0000313" key="6">
    <source>
        <dbReference type="Proteomes" id="UP001174909"/>
    </source>
</evidence>
<keyword evidence="1" id="KW-0677">Repeat</keyword>
<dbReference type="InterPro" id="IPR036116">
    <property type="entry name" value="FN3_sf"/>
</dbReference>
<dbReference type="InterPro" id="IPR050991">
    <property type="entry name" value="ECM_Regulatory_Proteins"/>
</dbReference>
<gene>
    <name evidence="5" type="ORF">GBAR_LOCUS7746</name>
</gene>
<dbReference type="InterPro" id="IPR003961">
    <property type="entry name" value="FN3_dom"/>
</dbReference>
<dbReference type="Gene3D" id="2.60.40.10">
    <property type="entry name" value="Immunoglobulins"/>
    <property type="match status" value="5"/>
</dbReference>
<dbReference type="PANTHER" id="PTHR46708">
    <property type="entry name" value="TENASCIN"/>
    <property type="match status" value="1"/>
</dbReference>
<dbReference type="AlphaFoldDB" id="A0AA35RIC2"/>
<evidence type="ECO:0000256" key="1">
    <source>
        <dbReference type="ARBA" id="ARBA00022737"/>
    </source>
</evidence>
<keyword evidence="6" id="KW-1185">Reference proteome</keyword>
<organism evidence="5 6">
    <name type="scientific">Geodia barretti</name>
    <name type="common">Barrett's horny sponge</name>
    <dbReference type="NCBI Taxonomy" id="519541"/>
    <lineage>
        <taxon>Eukaryota</taxon>
        <taxon>Metazoa</taxon>
        <taxon>Porifera</taxon>
        <taxon>Demospongiae</taxon>
        <taxon>Heteroscleromorpha</taxon>
        <taxon>Tetractinellida</taxon>
        <taxon>Astrophorina</taxon>
        <taxon>Geodiidae</taxon>
        <taxon>Geodia</taxon>
    </lineage>
</organism>
<accession>A0AA35RIC2</accession>
<reference evidence="5" key="1">
    <citation type="submission" date="2023-03" db="EMBL/GenBank/DDBJ databases">
        <authorList>
            <person name="Steffen K."/>
            <person name="Cardenas P."/>
        </authorList>
    </citation>
    <scope>NUCLEOTIDE SEQUENCE</scope>
</reference>
<dbReference type="SMART" id="SM00408">
    <property type="entry name" value="IGc2"/>
    <property type="match status" value="1"/>
</dbReference>
<dbReference type="PROSITE" id="PS50853">
    <property type="entry name" value="FN3"/>
    <property type="match status" value="4"/>
</dbReference>
<dbReference type="PANTHER" id="PTHR46708:SF2">
    <property type="entry name" value="FIBRONECTIN TYPE-III DOMAIN-CONTAINING PROTEIN"/>
    <property type="match status" value="1"/>
</dbReference>
<keyword evidence="2" id="KW-0472">Membrane</keyword>
<dbReference type="Proteomes" id="UP001174909">
    <property type="component" value="Unassembled WGS sequence"/>
</dbReference>
<comment type="caution">
    <text evidence="5">The sequence shown here is derived from an EMBL/GenBank/DDBJ whole genome shotgun (WGS) entry which is preliminary data.</text>
</comment>
<name>A0AA35RIC2_GEOBA</name>
<dbReference type="InterPro" id="IPR007110">
    <property type="entry name" value="Ig-like_dom"/>
</dbReference>
<dbReference type="SMART" id="SM00409">
    <property type="entry name" value="IG"/>
    <property type="match status" value="1"/>
</dbReference>
<feature type="domain" description="Fibronectin type-III" evidence="4">
    <location>
        <begin position="307"/>
        <end position="403"/>
    </location>
</feature>
<feature type="non-terminal residue" evidence="5">
    <location>
        <position position="1"/>
    </location>
</feature>
<evidence type="ECO:0000256" key="2">
    <source>
        <dbReference type="SAM" id="Phobius"/>
    </source>
</evidence>
<feature type="domain" description="Fibronectin type-III" evidence="4">
    <location>
        <begin position="3"/>
        <end position="101"/>
    </location>
</feature>
<sequence length="582" mass="62161">PVPPGPPTCLGVVADSETTTSLSISWTNPVFSGFSPIDGFTVNLTSRHLDIVRGIPGNATTMTANLDSLRPFTAYTIRLSVRNAVELEGEAAVTTGVTDSLILDKVRDLNAVAVNSTAIMVTWTEPVIEPETTAPVEMYRIMFSSPSRTETLTVPASETSVVLTGLDIGTDYSITVEGINSAGDGASDSEDVAADIDPPSVPQNFNGTSDNPFIIFVFWEQPETDGGRPIVRYDLTLTEIGGGPDGMREETVLANSNLEFTFSGLQQDTDYRLVLIAVNRDGSTGPERTSDPVEISITTLPVGPPQIPDPPAISMVTNTSARISWTDPGVYMCVVIVRRTHWRSDNMLDCGNETILRIPGITFESYNTTGLMPLTTYDARLLSVNFNGPSNFSDAVRFSTVGMVVIGGGDGAVDDTLETMSGDTVILTCSLDQVDNDPVTFTWARQDGRPLPEGSTQANGVLTIPGARVEDSGVYVCSASGVQGSFTLSVQHYSEQASSETLSTGGAVAIAFTITLLVSLPVGVVIGLLLPQAVRRCVGGVRRMKMREGEEDEGDIYEDPDRMATVIPLSQNEAYVCSQQKN</sequence>
<dbReference type="EMBL" id="CASHTH010001149">
    <property type="protein sequence ID" value="CAI8012050.1"/>
    <property type="molecule type" value="Genomic_DNA"/>
</dbReference>
<evidence type="ECO:0000259" key="3">
    <source>
        <dbReference type="PROSITE" id="PS50835"/>
    </source>
</evidence>
<keyword evidence="2" id="KW-1133">Transmembrane helix</keyword>
<feature type="domain" description="Fibronectin type-III" evidence="4">
    <location>
        <begin position="201"/>
        <end position="302"/>
    </location>
</feature>
<dbReference type="InterPro" id="IPR003599">
    <property type="entry name" value="Ig_sub"/>
</dbReference>
<dbReference type="InterPro" id="IPR003598">
    <property type="entry name" value="Ig_sub2"/>
</dbReference>
<dbReference type="CDD" id="cd00063">
    <property type="entry name" value="FN3"/>
    <property type="match status" value="4"/>
</dbReference>
<dbReference type="Pfam" id="PF13927">
    <property type="entry name" value="Ig_3"/>
    <property type="match status" value="1"/>
</dbReference>
<dbReference type="SUPFAM" id="SSF48726">
    <property type="entry name" value="Immunoglobulin"/>
    <property type="match status" value="1"/>
</dbReference>